<proteinExistence type="predicted"/>
<evidence type="ECO:0000313" key="2">
    <source>
        <dbReference type="EMBL" id="KZW01316.1"/>
    </source>
</evidence>
<protein>
    <submittedName>
        <fullName evidence="2">Uncharacterized protein</fullName>
    </submittedName>
</protein>
<organism evidence="2 3">
    <name type="scientific">Exidia glandulosa HHB12029</name>
    <dbReference type="NCBI Taxonomy" id="1314781"/>
    <lineage>
        <taxon>Eukaryota</taxon>
        <taxon>Fungi</taxon>
        <taxon>Dikarya</taxon>
        <taxon>Basidiomycota</taxon>
        <taxon>Agaricomycotina</taxon>
        <taxon>Agaricomycetes</taxon>
        <taxon>Auriculariales</taxon>
        <taxon>Exidiaceae</taxon>
        <taxon>Exidia</taxon>
    </lineage>
</organism>
<gene>
    <name evidence="2" type="ORF">EXIGLDRAFT_718458</name>
</gene>
<dbReference type="EMBL" id="KV425894">
    <property type="protein sequence ID" value="KZW01316.1"/>
    <property type="molecule type" value="Genomic_DNA"/>
</dbReference>
<dbReference type="AlphaFoldDB" id="A0A165NWE8"/>
<reference evidence="2 3" key="1">
    <citation type="journal article" date="2016" name="Mol. Biol. Evol.">
        <title>Comparative Genomics of Early-Diverging Mushroom-Forming Fungi Provides Insights into the Origins of Lignocellulose Decay Capabilities.</title>
        <authorList>
            <person name="Nagy L.G."/>
            <person name="Riley R."/>
            <person name="Tritt A."/>
            <person name="Adam C."/>
            <person name="Daum C."/>
            <person name="Floudas D."/>
            <person name="Sun H."/>
            <person name="Yadav J.S."/>
            <person name="Pangilinan J."/>
            <person name="Larsson K.H."/>
            <person name="Matsuura K."/>
            <person name="Barry K."/>
            <person name="Labutti K."/>
            <person name="Kuo R."/>
            <person name="Ohm R.A."/>
            <person name="Bhattacharya S.S."/>
            <person name="Shirouzu T."/>
            <person name="Yoshinaga Y."/>
            <person name="Martin F.M."/>
            <person name="Grigoriev I.V."/>
            <person name="Hibbett D.S."/>
        </authorList>
    </citation>
    <scope>NUCLEOTIDE SEQUENCE [LARGE SCALE GENOMIC DNA]</scope>
    <source>
        <strain evidence="2 3">HHB12029</strain>
    </source>
</reference>
<evidence type="ECO:0000256" key="1">
    <source>
        <dbReference type="SAM" id="MobiDB-lite"/>
    </source>
</evidence>
<sequence>MAKQHGDLLDADDKAVVATGTPLSAVWYLRELLRNNRPRAKRSVPSIEPEKPVARILSPSPDSADGITPGVRRSTNTRTIPIDTNQVEALARRRFVNIHDFGEQQWCVACGALASFQDDAGRAWCDHCMWRYCSNACRLVDTQGFADDEDEN</sequence>
<name>A0A165NWE8_EXIGL</name>
<dbReference type="Proteomes" id="UP000077266">
    <property type="component" value="Unassembled WGS sequence"/>
</dbReference>
<feature type="region of interest" description="Disordered" evidence="1">
    <location>
        <begin position="42"/>
        <end position="76"/>
    </location>
</feature>
<accession>A0A165NWE8</accession>
<evidence type="ECO:0000313" key="3">
    <source>
        <dbReference type="Proteomes" id="UP000077266"/>
    </source>
</evidence>
<dbReference type="InParanoid" id="A0A165NWE8"/>
<keyword evidence="3" id="KW-1185">Reference proteome</keyword>